<reference evidence="1" key="2">
    <citation type="journal article" date="2015" name="Fish Shellfish Immunol.">
        <title>Early steps in the European eel (Anguilla anguilla)-Vibrio vulnificus interaction in the gills: Role of the RtxA13 toxin.</title>
        <authorList>
            <person name="Callol A."/>
            <person name="Pajuelo D."/>
            <person name="Ebbesson L."/>
            <person name="Teles M."/>
            <person name="MacKenzie S."/>
            <person name="Amaro C."/>
        </authorList>
    </citation>
    <scope>NUCLEOTIDE SEQUENCE</scope>
</reference>
<reference evidence="1" key="1">
    <citation type="submission" date="2014-11" db="EMBL/GenBank/DDBJ databases">
        <authorList>
            <person name="Amaro Gonzalez C."/>
        </authorList>
    </citation>
    <scope>NUCLEOTIDE SEQUENCE</scope>
</reference>
<organism evidence="1">
    <name type="scientific">Anguilla anguilla</name>
    <name type="common">European freshwater eel</name>
    <name type="synonym">Muraena anguilla</name>
    <dbReference type="NCBI Taxonomy" id="7936"/>
    <lineage>
        <taxon>Eukaryota</taxon>
        <taxon>Metazoa</taxon>
        <taxon>Chordata</taxon>
        <taxon>Craniata</taxon>
        <taxon>Vertebrata</taxon>
        <taxon>Euteleostomi</taxon>
        <taxon>Actinopterygii</taxon>
        <taxon>Neopterygii</taxon>
        <taxon>Teleostei</taxon>
        <taxon>Anguilliformes</taxon>
        <taxon>Anguillidae</taxon>
        <taxon>Anguilla</taxon>
    </lineage>
</organism>
<sequence>MGWLTYILQRKFHKRLKKKNNNALYFP</sequence>
<proteinExistence type="predicted"/>
<dbReference type="EMBL" id="GBXM01106135">
    <property type="protein sequence ID" value="JAH02442.1"/>
    <property type="molecule type" value="Transcribed_RNA"/>
</dbReference>
<accession>A0A0E9PDT6</accession>
<dbReference type="AlphaFoldDB" id="A0A0E9PDT6"/>
<protein>
    <submittedName>
        <fullName evidence="1">Uncharacterized protein</fullName>
    </submittedName>
</protein>
<evidence type="ECO:0000313" key="1">
    <source>
        <dbReference type="EMBL" id="JAH02442.1"/>
    </source>
</evidence>
<name>A0A0E9PDT6_ANGAN</name>